<evidence type="ECO:0000313" key="3">
    <source>
        <dbReference type="Proteomes" id="UP000824469"/>
    </source>
</evidence>
<protein>
    <submittedName>
        <fullName evidence="2">Uncharacterized protein</fullName>
    </submittedName>
</protein>
<evidence type="ECO:0000256" key="1">
    <source>
        <dbReference type="SAM" id="MobiDB-lite"/>
    </source>
</evidence>
<comment type="caution">
    <text evidence="2">The sequence shown here is derived from an EMBL/GenBank/DDBJ whole genome shotgun (WGS) entry which is preliminary data.</text>
</comment>
<dbReference type="AlphaFoldDB" id="A0AA38GWB5"/>
<evidence type="ECO:0000313" key="2">
    <source>
        <dbReference type="EMBL" id="KAH9329353.1"/>
    </source>
</evidence>
<accession>A0AA38GWB5</accession>
<feature type="non-terminal residue" evidence="2">
    <location>
        <position position="51"/>
    </location>
</feature>
<organism evidence="2 3">
    <name type="scientific">Taxus chinensis</name>
    <name type="common">Chinese yew</name>
    <name type="synonym">Taxus wallichiana var. chinensis</name>
    <dbReference type="NCBI Taxonomy" id="29808"/>
    <lineage>
        <taxon>Eukaryota</taxon>
        <taxon>Viridiplantae</taxon>
        <taxon>Streptophyta</taxon>
        <taxon>Embryophyta</taxon>
        <taxon>Tracheophyta</taxon>
        <taxon>Spermatophyta</taxon>
        <taxon>Pinopsida</taxon>
        <taxon>Pinidae</taxon>
        <taxon>Conifers II</taxon>
        <taxon>Cupressales</taxon>
        <taxon>Taxaceae</taxon>
        <taxon>Taxus</taxon>
    </lineage>
</organism>
<proteinExistence type="predicted"/>
<sequence>GHKTDKCLRLRHYIQDLIDNGEIEVDPPEKNQMPNEKMGIFKEPFPKHDKP</sequence>
<feature type="region of interest" description="Disordered" evidence="1">
    <location>
        <begin position="23"/>
        <end position="51"/>
    </location>
</feature>
<dbReference type="EMBL" id="JAHRHJ020000001">
    <property type="protein sequence ID" value="KAH9329353.1"/>
    <property type="molecule type" value="Genomic_DNA"/>
</dbReference>
<name>A0AA38GWB5_TAXCH</name>
<reference evidence="2 3" key="1">
    <citation type="journal article" date="2021" name="Nat. Plants">
        <title>The Taxus genome provides insights into paclitaxel biosynthesis.</title>
        <authorList>
            <person name="Xiong X."/>
            <person name="Gou J."/>
            <person name="Liao Q."/>
            <person name="Li Y."/>
            <person name="Zhou Q."/>
            <person name="Bi G."/>
            <person name="Li C."/>
            <person name="Du R."/>
            <person name="Wang X."/>
            <person name="Sun T."/>
            <person name="Guo L."/>
            <person name="Liang H."/>
            <person name="Lu P."/>
            <person name="Wu Y."/>
            <person name="Zhang Z."/>
            <person name="Ro D.K."/>
            <person name="Shang Y."/>
            <person name="Huang S."/>
            <person name="Yan J."/>
        </authorList>
    </citation>
    <scope>NUCLEOTIDE SEQUENCE [LARGE SCALE GENOMIC DNA]</scope>
    <source>
        <strain evidence="2">Ta-2019</strain>
    </source>
</reference>
<gene>
    <name evidence="2" type="ORF">KI387_001461</name>
</gene>
<feature type="non-terminal residue" evidence="2">
    <location>
        <position position="1"/>
    </location>
</feature>
<keyword evidence="3" id="KW-1185">Reference proteome</keyword>
<dbReference type="Proteomes" id="UP000824469">
    <property type="component" value="Unassembled WGS sequence"/>
</dbReference>